<comment type="similarity">
    <text evidence="3 12">Belongs to the CcmD/CycX/HelD family.</text>
</comment>
<evidence type="ECO:0000256" key="2">
    <source>
        <dbReference type="ARBA" id="ARBA00004377"/>
    </source>
</evidence>
<protein>
    <recommendedName>
        <fullName evidence="4 12">Heme exporter protein D</fullName>
    </recommendedName>
</protein>
<evidence type="ECO:0000256" key="8">
    <source>
        <dbReference type="ARBA" id="ARBA00022692"/>
    </source>
</evidence>
<evidence type="ECO:0000256" key="10">
    <source>
        <dbReference type="ARBA" id="ARBA00022989"/>
    </source>
</evidence>
<evidence type="ECO:0000256" key="4">
    <source>
        <dbReference type="ARBA" id="ARBA00016461"/>
    </source>
</evidence>
<dbReference type="Pfam" id="PF04995">
    <property type="entry name" value="CcmD"/>
    <property type="match status" value="1"/>
</dbReference>
<dbReference type="NCBIfam" id="TIGR03141">
    <property type="entry name" value="cytochro_ccmD"/>
    <property type="match status" value="1"/>
</dbReference>
<comment type="caution">
    <text evidence="13">The sequence shown here is derived from an EMBL/GenBank/DDBJ whole genome shotgun (WGS) entry which is preliminary data.</text>
</comment>
<evidence type="ECO:0000256" key="7">
    <source>
        <dbReference type="ARBA" id="ARBA00022519"/>
    </source>
</evidence>
<name>A0ABU0ISC8_9CAUL</name>
<dbReference type="EMBL" id="JAUSVS010000005">
    <property type="protein sequence ID" value="MDQ0464917.1"/>
    <property type="molecule type" value="Genomic_DNA"/>
</dbReference>
<dbReference type="Proteomes" id="UP001228905">
    <property type="component" value="Unassembled WGS sequence"/>
</dbReference>
<reference evidence="13 14" key="1">
    <citation type="submission" date="2023-07" db="EMBL/GenBank/DDBJ databases">
        <title>Genomic Encyclopedia of Type Strains, Phase IV (KMG-IV): sequencing the most valuable type-strain genomes for metagenomic binning, comparative biology and taxonomic classification.</title>
        <authorList>
            <person name="Goeker M."/>
        </authorList>
    </citation>
    <scope>NUCLEOTIDE SEQUENCE [LARGE SCALE GENOMIC DNA]</scope>
    <source>
        <strain evidence="13 14">DSM 18695</strain>
    </source>
</reference>
<evidence type="ECO:0000256" key="9">
    <source>
        <dbReference type="ARBA" id="ARBA00022748"/>
    </source>
</evidence>
<feature type="transmembrane region" description="Helical" evidence="12">
    <location>
        <begin position="12"/>
        <end position="33"/>
    </location>
</feature>
<keyword evidence="9 12" id="KW-0201">Cytochrome c-type biogenesis</keyword>
<gene>
    <name evidence="13" type="ORF">QO010_002701</name>
</gene>
<evidence type="ECO:0000256" key="5">
    <source>
        <dbReference type="ARBA" id="ARBA00022448"/>
    </source>
</evidence>
<keyword evidence="11 12" id="KW-0472">Membrane</keyword>
<evidence type="ECO:0000256" key="3">
    <source>
        <dbReference type="ARBA" id="ARBA00008741"/>
    </source>
</evidence>
<keyword evidence="7 12" id="KW-0997">Cell inner membrane</keyword>
<sequence>MPDLHTGEYGVYIWWAFGITALAFAGMIADSLLRARKWKRRVDALETQTLGNRP</sequence>
<keyword evidence="10 12" id="KW-1133">Transmembrane helix</keyword>
<comment type="function">
    <text evidence="1 12">Required for the export of heme to the periplasm for the biogenesis of c-type cytochromes.</text>
</comment>
<evidence type="ECO:0000313" key="13">
    <source>
        <dbReference type="EMBL" id="MDQ0464917.1"/>
    </source>
</evidence>
<dbReference type="InterPro" id="IPR007078">
    <property type="entry name" value="Haem_export_protD_CcmD"/>
</dbReference>
<evidence type="ECO:0000256" key="1">
    <source>
        <dbReference type="ARBA" id="ARBA00002442"/>
    </source>
</evidence>
<accession>A0ABU0ISC8</accession>
<keyword evidence="14" id="KW-1185">Reference proteome</keyword>
<keyword evidence="6 12" id="KW-1003">Cell membrane</keyword>
<dbReference type="RefSeq" id="WP_307349922.1">
    <property type="nucleotide sequence ID" value="NZ_JAUSVS010000005.1"/>
</dbReference>
<evidence type="ECO:0000256" key="6">
    <source>
        <dbReference type="ARBA" id="ARBA00022475"/>
    </source>
</evidence>
<keyword evidence="5 12" id="KW-0813">Transport</keyword>
<organism evidence="13 14">
    <name type="scientific">Caulobacter ginsengisoli</name>
    <dbReference type="NCBI Taxonomy" id="400775"/>
    <lineage>
        <taxon>Bacteria</taxon>
        <taxon>Pseudomonadati</taxon>
        <taxon>Pseudomonadota</taxon>
        <taxon>Alphaproteobacteria</taxon>
        <taxon>Caulobacterales</taxon>
        <taxon>Caulobacteraceae</taxon>
        <taxon>Caulobacter</taxon>
    </lineage>
</organism>
<evidence type="ECO:0000256" key="11">
    <source>
        <dbReference type="ARBA" id="ARBA00023136"/>
    </source>
</evidence>
<proteinExistence type="inferred from homology"/>
<comment type="subcellular location">
    <subcellularLocation>
        <location evidence="2 12">Cell inner membrane</location>
        <topology evidence="2 12">Single-pass membrane protein</topology>
    </subcellularLocation>
</comment>
<evidence type="ECO:0000256" key="12">
    <source>
        <dbReference type="RuleBase" id="RU363101"/>
    </source>
</evidence>
<evidence type="ECO:0000313" key="14">
    <source>
        <dbReference type="Proteomes" id="UP001228905"/>
    </source>
</evidence>
<keyword evidence="8 12" id="KW-0812">Transmembrane</keyword>